<keyword evidence="1" id="KW-1133">Transmembrane helix</keyword>
<accession>A0A6C0E172</accession>
<reference evidence="2" key="1">
    <citation type="journal article" date="2020" name="Nature">
        <title>Giant virus diversity and host interactions through global metagenomics.</title>
        <authorList>
            <person name="Schulz F."/>
            <person name="Roux S."/>
            <person name="Paez-Espino D."/>
            <person name="Jungbluth S."/>
            <person name="Walsh D.A."/>
            <person name="Denef V.J."/>
            <person name="McMahon K.D."/>
            <person name="Konstantinidis K.T."/>
            <person name="Eloe-Fadrosh E.A."/>
            <person name="Kyrpides N.C."/>
            <person name="Woyke T."/>
        </authorList>
    </citation>
    <scope>NUCLEOTIDE SEQUENCE</scope>
    <source>
        <strain evidence="2">GVMAG-M-3300023179-111</strain>
    </source>
</reference>
<proteinExistence type="predicted"/>
<protein>
    <submittedName>
        <fullName evidence="2">Uncharacterized protein</fullName>
    </submittedName>
</protein>
<keyword evidence="1" id="KW-0812">Transmembrane</keyword>
<dbReference type="AlphaFoldDB" id="A0A6C0E172"/>
<evidence type="ECO:0000313" key="2">
    <source>
        <dbReference type="EMBL" id="QHT22462.1"/>
    </source>
</evidence>
<evidence type="ECO:0000256" key="1">
    <source>
        <dbReference type="SAM" id="Phobius"/>
    </source>
</evidence>
<keyword evidence="1" id="KW-0472">Membrane</keyword>
<organism evidence="2">
    <name type="scientific">viral metagenome</name>
    <dbReference type="NCBI Taxonomy" id="1070528"/>
    <lineage>
        <taxon>unclassified sequences</taxon>
        <taxon>metagenomes</taxon>
        <taxon>organismal metagenomes</taxon>
    </lineage>
</organism>
<sequence length="492" mass="56606">MIIFILLNIFLVSLAQTECGIYLPNQFLSQIGLATPFILQTSKSSNIECSITNPKTTVFVEALILDIETKLITVYNPLIVNDISQVEINPEIPTFSKNSIVSLWFSSNSLSFSFINIYPTCVDGTIDSKFKYFAYCNTDLFFSTALKLNVNIIELKKNCPSIRSFSFINEYQSYKTLSSYLITDKLKVAQNLQKNRNILNTITVIENTNDGNKLLVDYVHQALSCNTFKVLDNIENVLKPSLALNELQAYLRNDTAYVMELNPMILSDNNKLKLYRIGVNQPIDYPIIFSNYCVSLAEETKMFMYNNYDILSVYKSPDQYVASNLLTYMAIRFINAWWQLNCSFHSKKTPPIKINYDDNGIGVSTIINMNNNSTNKLIEEKEQQKNEIITITLTIILSVLTIFFCSSIYWLIKKHNKDLKDLKKAIIKTFSTIVVDAHKITPVNEKIESDDILIQIDYETFFSDTTKLQKEIEQEKENNKKKVYERIKAKKK</sequence>
<dbReference type="EMBL" id="MN739710">
    <property type="protein sequence ID" value="QHT22462.1"/>
    <property type="molecule type" value="Genomic_DNA"/>
</dbReference>
<feature type="transmembrane region" description="Helical" evidence="1">
    <location>
        <begin position="388"/>
        <end position="412"/>
    </location>
</feature>
<name>A0A6C0E172_9ZZZZ</name>